<dbReference type="InterPro" id="IPR013783">
    <property type="entry name" value="Ig-like_fold"/>
</dbReference>
<dbReference type="InterPro" id="IPR036179">
    <property type="entry name" value="Ig-like_dom_sf"/>
</dbReference>
<dbReference type="SUPFAM" id="SSF52200">
    <property type="entry name" value="Toll/Interleukin receptor TIR domain"/>
    <property type="match status" value="1"/>
</dbReference>
<keyword evidence="5 6" id="KW-0472">Membrane</keyword>
<dbReference type="PANTHER" id="PTHR24365">
    <property type="entry name" value="TOLL-LIKE RECEPTOR"/>
    <property type="match status" value="1"/>
</dbReference>
<dbReference type="SMART" id="SM00255">
    <property type="entry name" value="TIR"/>
    <property type="match status" value="1"/>
</dbReference>
<accession>A0AAV7K3P9</accession>
<dbReference type="GO" id="GO:0005886">
    <property type="term" value="C:plasma membrane"/>
    <property type="evidence" value="ECO:0007669"/>
    <property type="project" value="TreeGrafter"/>
</dbReference>
<evidence type="ECO:0000256" key="7">
    <source>
        <dbReference type="SAM" id="SignalP"/>
    </source>
</evidence>
<dbReference type="GO" id="GO:0038023">
    <property type="term" value="F:signaling receptor activity"/>
    <property type="evidence" value="ECO:0007669"/>
    <property type="project" value="TreeGrafter"/>
</dbReference>
<dbReference type="EMBL" id="JAKMXF010000166">
    <property type="protein sequence ID" value="KAI6655877.1"/>
    <property type="molecule type" value="Genomic_DNA"/>
</dbReference>
<keyword evidence="2 6" id="KW-0812">Transmembrane</keyword>
<protein>
    <recommendedName>
        <fullName evidence="8">TIR domain-containing protein</fullName>
    </recommendedName>
</protein>
<evidence type="ECO:0000256" key="1">
    <source>
        <dbReference type="ARBA" id="ARBA00004370"/>
    </source>
</evidence>
<dbReference type="Proteomes" id="UP001165289">
    <property type="component" value="Unassembled WGS sequence"/>
</dbReference>
<evidence type="ECO:0000256" key="3">
    <source>
        <dbReference type="ARBA" id="ARBA00022729"/>
    </source>
</evidence>
<gene>
    <name evidence="9" type="ORF">LOD99_1611</name>
</gene>
<evidence type="ECO:0000256" key="4">
    <source>
        <dbReference type="ARBA" id="ARBA00022989"/>
    </source>
</evidence>
<organism evidence="9 10">
    <name type="scientific">Oopsacas minuta</name>
    <dbReference type="NCBI Taxonomy" id="111878"/>
    <lineage>
        <taxon>Eukaryota</taxon>
        <taxon>Metazoa</taxon>
        <taxon>Porifera</taxon>
        <taxon>Hexactinellida</taxon>
        <taxon>Hexasterophora</taxon>
        <taxon>Lyssacinosida</taxon>
        <taxon>Leucopsacidae</taxon>
        <taxon>Oopsacas</taxon>
    </lineage>
</organism>
<evidence type="ECO:0000256" key="2">
    <source>
        <dbReference type="ARBA" id="ARBA00022692"/>
    </source>
</evidence>
<feature type="signal peptide" evidence="7">
    <location>
        <begin position="1"/>
        <end position="18"/>
    </location>
</feature>
<proteinExistence type="predicted"/>
<comment type="subcellular location">
    <subcellularLocation>
        <location evidence="1">Membrane</location>
    </subcellularLocation>
</comment>
<evidence type="ECO:0000256" key="6">
    <source>
        <dbReference type="SAM" id="Phobius"/>
    </source>
</evidence>
<keyword evidence="10" id="KW-1185">Reference proteome</keyword>
<keyword evidence="3 7" id="KW-0732">Signal</keyword>
<dbReference type="InterPro" id="IPR000157">
    <property type="entry name" value="TIR_dom"/>
</dbReference>
<name>A0AAV7K3P9_9METZ</name>
<evidence type="ECO:0000259" key="8">
    <source>
        <dbReference type="PROSITE" id="PS50104"/>
    </source>
</evidence>
<dbReference type="PANTHER" id="PTHR24365:SF541">
    <property type="entry name" value="PROTEIN TOLL-RELATED"/>
    <property type="match status" value="1"/>
</dbReference>
<reference evidence="9 10" key="1">
    <citation type="journal article" date="2023" name="BMC Biol.">
        <title>The compact genome of the sponge Oopsacas minuta (Hexactinellida) is lacking key metazoan core genes.</title>
        <authorList>
            <person name="Santini S."/>
            <person name="Schenkelaars Q."/>
            <person name="Jourda C."/>
            <person name="Duchesne M."/>
            <person name="Belahbib H."/>
            <person name="Rocher C."/>
            <person name="Selva M."/>
            <person name="Riesgo A."/>
            <person name="Vervoort M."/>
            <person name="Leys S.P."/>
            <person name="Kodjabachian L."/>
            <person name="Le Bivic A."/>
            <person name="Borchiellini C."/>
            <person name="Claverie J.M."/>
            <person name="Renard E."/>
        </authorList>
    </citation>
    <scope>NUCLEOTIDE SEQUENCE [LARGE SCALE GENOMIC DNA]</scope>
    <source>
        <strain evidence="9">SPO-2</strain>
    </source>
</reference>
<dbReference type="AlphaFoldDB" id="A0AAV7K3P9"/>
<feature type="domain" description="TIR" evidence="8">
    <location>
        <begin position="396"/>
        <end position="526"/>
    </location>
</feature>
<feature type="transmembrane region" description="Helical" evidence="6">
    <location>
        <begin position="349"/>
        <end position="374"/>
    </location>
</feature>
<dbReference type="Pfam" id="PF13676">
    <property type="entry name" value="TIR_2"/>
    <property type="match status" value="1"/>
</dbReference>
<sequence length="536" mass="61852">MKNIIFALFLLYPLSITGYQIEEATNRNKVFLSQKNNDCSSKTPIYDAFKNASLTFYCPFKPIEWIYRTNADWKYEFQINEKRDLNFTIEVKSLQEGCVCCRSIIYYTLACIQLKINSAPILNYFYPYVTATYCDEPFEIVCPFTGYPQMNYTWVFYYDNNVNQTEVNLPAMKGQTHNEVLHFDKYSTDMRSGTFHCTAENEYGIGGKSTADNGRHARPRFQLSAPQECVGYNQYFASDLSQEYKGSIGGNVTMSCSIQYACQFPQDCLDYIKWDDSLFPPDRTVKANISSCSRCAAIKNRTIFNIEASDFNKIYSCTITKPRGYKIFHYNTTLKTASQNIQSFNPIPALLPTTIILIALTILTISFISLGIYYKKNITMFFYYRLAKEPPYVKGLKYDAFISFASLDKDFVEEKIHNRVNNAGYKVIWYPDDFPAGGIILQEAKDSIWKSRKTILCLSENFLRSDYCKAEKDFCFEKAMETFKNFLIIIHLDNCEIPSDMKKLKIIEMSLQGNQARAFSNLKYLLKAPVNTVVTN</sequence>
<dbReference type="PROSITE" id="PS50104">
    <property type="entry name" value="TIR"/>
    <property type="match status" value="1"/>
</dbReference>
<dbReference type="GO" id="GO:0007165">
    <property type="term" value="P:signal transduction"/>
    <property type="evidence" value="ECO:0007669"/>
    <property type="project" value="InterPro"/>
</dbReference>
<feature type="chain" id="PRO_5043888341" description="TIR domain-containing protein" evidence="7">
    <location>
        <begin position="19"/>
        <end position="536"/>
    </location>
</feature>
<dbReference type="Gene3D" id="3.40.50.10140">
    <property type="entry name" value="Toll/interleukin-1 receptor homology (TIR) domain"/>
    <property type="match status" value="1"/>
</dbReference>
<dbReference type="CDD" id="cd00096">
    <property type="entry name" value="Ig"/>
    <property type="match status" value="1"/>
</dbReference>
<evidence type="ECO:0000256" key="5">
    <source>
        <dbReference type="ARBA" id="ARBA00023136"/>
    </source>
</evidence>
<keyword evidence="4 6" id="KW-1133">Transmembrane helix</keyword>
<evidence type="ECO:0000313" key="9">
    <source>
        <dbReference type="EMBL" id="KAI6655877.1"/>
    </source>
</evidence>
<dbReference type="SUPFAM" id="SSF48726">
    <property type="entry name" value="Immunoglobulin"/>
    <property type="match status" value="1"/>
</dbReference>
<comment type="caution">
    <text evidence="9">The sequence shown here is derived from an EMBL/GenBank/DDBJ whole genome shotgun (WGS) entry which is preliminary data.</text>
</comment>
<dbReference type="Gene3D" id="2.60.40.10">
    <property type="entry name" value="Immunoglobulins"/>
    <property type="match status" value="1"/>
</dbReference>
<evidence type="ECO:0000313" key="10">
    <source>
        <dbReference type="Proteomes" id="UP001165289"/>
    </source>
</evidence>
<dbReference type="InterPro" id="IPR035897">
    <property type="entry name" value="Toll_tir_struct_dom_sf"/>
</dbReference>